<reference evidence="3" key="1">
    <citation type="submission" date="2015-06" db="UniProtKB">
        <authorList>
            <consortium name="EnsemblPlants"/>
        </authorList>
    </citation>
    <scope>IDENTIFICATION</scope>
</reference>
<sequence length="455" mass="51448">MAKKPPALDCPTLSCSSRRISTRAVPAPSRSLQDTDDHCSMIQTRTRRRKLPASHDDPNSSPQILIWGAKRARSGSAGIQADSSSAFTRDWTDLGDGPAGLIAERLLAGDVADYVCFRAVCRPWRLCCTDTRAHGILDRRFHPRHWIMLRETGDSPRRRCLNVSTGCSRYVHPPELDGHDVFGPTTEGLLVLLDRATWVVRLLNPFTRQTANLPPATTLMTKRDRLDSLQVSGAGLADDCTIAVYFRSISCFPRLWRRLSIWWTMAGNWYLWTGNASAISSNRKYTRKCTVYRVDLDSRKTVRIRGLGGRAVFMGTELALSISPSVFPSIDADAIYLGFDRRLIGMRDNSLIHLVDKTADAEPRQLGGSIDGMPLYERLCIDIYLYWCVASFHDTLMDMVCSTFPNRALEAHTQPKVQTEATRRISKRTRKPSKRFSGREWVTSLEYKKERHPKK</sequence>
<evidence type="ECO:0000313" key="3">
    <source>
        <dbReference type="EnsemblPlants" id="EMT18080"/>
    </source>
</evidence>
<feature type="compositionally biased region" description="Basic residues" evidence="1">
    <location>
        <begin position="424"/>
        <end position="436"/>
    </location>
</feature>
<dbReference type="AlphaFoldDB" id="N1R269"/>
<organism evidence="3">
    <name type="scientific">Aegilops tauschii</name>
    <name type="common">Tausch's goatgrass</name>
    <name type="synonym">Aegilops squarrosa</name>
    <dbReference type="NCBI Taxonomy" id="37682"/>
    <lineage>
        <taxon>Eukaryota</taxon>
        <taxon>Viridiplantae</taxon>
        <taxon>Streptophyta</taxon>
        <taxon>Embryophyta</taxon>
        <taxon>Tracheophyta</taxon>
        <taxon>Spermatophyta</taxon>
        <taxon>Magnoliopsida</taxon>
        <taxon>Liliopsida</taxon>
        <taxon>Poales</taxon>
        <taxon>Poaceae</taxon>
        <taxon>BOP clade</taxon>
        <taxon>Pooideae</taxon>
        <taxon>Triticodae</taxon>
        <taxon>Triticeae</taxon>
        <taxon>Triticinae</taxon>
        <taxon>Aegilops</taxon>
    </lineage>
</organism>
<protein>
    <recommendedName>
        <fullName evidence="2">KIB1-4 beta-propeller domain-containing protein</fullName>
    </recommendedName>
</protein>
<proteinExistence type="predicted"/>
<dbReference type="EnsemblPlants" id="EMT18080">
    <property type="protein sequence ID" value="EMT18080"/>
    <property type="gene ID" value="F775_23303"/>
</dbReference>
<dbReference type="PANTHER" id="PTHR33165">
    <property type="entry name" value="F-BOX DOMAIN CONTAINING PROTEIN-LIKE-RELATED"/>
    <property type="match status" value="1"/>
</dbReference>
<evidence type="ECO:0000256" key="1">
    <source>
        <dbReference type="SAM" id="MobiDB-lite"/>
    </source>
</evidence>
<evidence type="ECO:0000259" key="2">
    <source>
        <dbReference type="Pfam" id="PF03478"/>
    </source>
</evidence>
<dbReference type="Pfam" id="PF03478">
    <property type="entry name" value="Beta-prop_KIB1-4"/>
    <property type="match status" value="1"/>
</dbReference>
<feature type="domain" description="KIB1-4 beta-propeller" evidence="2">
    <location>
        <begin position="282"/>
        <end position="338"/>
    </location>
</feature>
<name>N1R269_AEGTA</name>
<dbReference type="PANTHER" id="PTHR33165:SF89">
    <property type="entry name" value="DUF295 DOMAIN-CONTAINING PROTEIN"/>
    <property type="match status" value="1"/>
</dbReference>
<feature type="region of interest" description="Disordered" evidence="1">
    <location>
        <begin position="412"/>
        <end position="437"/>
    </location>
</feature>
<accession>N1R269</accession>
<dbReference type="InterPro" id="IPR005174">
    <property type="entry name" value="KIB1-4_b-propeller"/>
</dbReference>